<keyword evidence="2" id="KW-1185">Reference proteome</keyword>
<accession>A0ABP7D197</accession>
<evidence type="ECO:0000313" key="1">
    <source>
        <dbReference type="EMBL" id="GAA3697896.1"/>
    </source>
</evidence>
<gene>
    <name evidence="1" type="ORF">GCM10022204_12590</name>
</gene>
<reference evidence="2" key="1">
    <citation type="journal article" date="2019" name="Int. J. Syst. Evol. Microbiol.">
        <title>The Global Catalogue of Microorganisms (GCM) 10K type strain sequencing project: providing services to taxonomists for standard genome sequencing and annotation.</title>
        <authorList>
            <consortium name="The Broad Institute Genomics Platform"/>
            <consortium name="The Broad Institute Genome Sequencing Center for Infectious Disease"/>
            <person name="Wu L."/>
            <person name="Ma J."/>
        </authorList>
    </citation>
    <scope>NUCLEOTIDE SEQUENCE [LARGE SCALE GENOMIC DNA]</scope>
    <source>
        <strain evidence="2">JCM 16548</strain>
    </source>
</reference>
<comment type="caution">
    <text evidence="1">The sequence shown here is derived from an EMBL/GenBank/DDBJ whole genome shotgun (WGS) entry which is preliminary data.</text>
</comment>
<evidence type="ECO:0000313" key="2">
    <source>
        <dbReference type="Proteomes" id="UP001500051"/>
    </source>
</evidence>
<name>A0ABP7D197_9ACTN</name>
<dbReference type="Proteomes" id="UP001500051">
    <property type="component" value="Unassembled WGS sequence"/>
</dbReference>
<dbReference type="EMBL" id="BAAAYX010000003">
    <property type="protein sequence ID" value="GAA3697896.1"/>
    <property type="molecule type" value="Genomic_DNA"/>
</dbReference>
<proteinExistence type="predicted"/>
<sequence>MYKIPLCAGARAVHGYARDVTSLDDDQPPPAHSAESAAQLLRVGAALVEAWQDYLVVAAAVRRPDDDATTDDAYARVVQAMAVFDVAHLDHLEYPAPFGDVDDLEFDDQPEA</sequence>
<protein>
    <submittedName>
        <fullName evidence="1">Uncharacterized protein</fullName>
    </submittedName>
</protein>
<organism evidence="1 2">
    <name type="scientific">Microlunatus aurantiacus</name>
    <dbReference type="NCBI Taxonomy" id="446786"/>
    <lineage>
        <taxon>Bacteria</taxon>
        <taxon>Bacillati</taxon>
        <taxon>Actinomycetota</taxon>
        <taxon>Actinomycetes</taxon>
        <taxon>Propionibacteriales</taxon>
        <taxon>Propionibacteriaceae</taxon>
        <taxon>Microlunatus</taxon>
    </lineage>
</organism>